<dbReference type="SUPFAM" id="SSF53448">
    <property type="entry name" value="Nucleotide-diphospho-sugar transferases"/>
    <property type="match status" value="1"/>
</dbReference>
<reference evidence="2" key="2">
    <citation type="submission" date="2021-10" db="EMBL/GenBank/DDBJ databases">
        <title>Genome of Winogradskyella sp. E313.</title>
        <authorList>
            <person name="Zhou Y."/>
        </authorList>
    </citation>
    <scope>NUCLEOTIDE SEQUENCE</scope>
    <source>
        <strain evidence="2">E313</strain>
    </source>
</reference>
<evidence type="ECO:0000313" key="2">
    <source>
        <dbReference type="EMBL" id="MCC1484903.1"/>
    </source>
</evidence>
<dbReference type="InterPro" id="IPR001173">
    <property type="entry name" value="Glyco_trans_2-like"/>
</dbReference>
<dbReference type="PANTHER" id="PTHR22916:SF3">
    <property type="entry name" value="UDP-GLCNAC:BETAGAL BETA-1,3-N-ACETYLGLUCOSAMINYLTRANSFERASE-LIKE PROTEIN 1"/>
    <property type="match status" value="1"/>
</dbReference>
<dbReference type="CDD" id="cd02440">
    <property type="entry name" value="AdoMet_MTases"/>
    <property type="match status" value="1"/>
</dbReference>
<evidence type="ECO:0000259" key="1">
    <source>
        <dbReference type="Pfam" id="PF00535"/>
    </source>
</evidence>
<protein>
    <submittedName>
        <fullName evidence="2">Glycosyltransferase</fullName>
    </submittedName>
</protein>
<dbReference type="RefSeq" id="WP_227477390.1">
    <property type="nucleotide sequence ID" value="NZ_JAFMPT010000012.1"/>
</dbReference>
<comment type="caution">
    <text evidence="2">The sequence shown here is derived from an EMBL/GenBank/DDBJ whole genome shotgun (WGS) entry which is preliminary data.</text>
</comment>
<gene>
    <name evidence="2" type="ORF">J1C55_09900</name>
</gene>
<evidence type="ECO:0000313" key="3">
    <source>
        <dbReference type="Proteomes" id="UP000778797"/>
    </source>
</evidence>
<sequence length="518" mass="60966">MSSITVAIWMVTYNHEDYIEQAIRSVMQQQTTFNLKLFIGEDCSTDKTKSICEQLQAEFPDKIELILNQENLGSTQNARNTYARCFQYQPNYIALLEGDDYWADTLKLQQQVDFLEANKAYTFSMTRFLALRPDKSLKDENDRFFKDDLDVIYNFEMFTKGWYGGTLTLMFRTAAIDVEIFNRYNYFRDVHLYTELLKKGLGICQNFISAVYRVHDKGQHNSLSKLQQAKTAVNCYQELYMQNLKVDALKIKYTYFAQNYIEELIKNRSYLKVVLKTFTFGFKLKDSTFVTKMLKKIMKSNIIVLKLKSFFRKKKKIKEFEGSEYYWEKRYQSDKNSGSGSYGRLADFKAEVLNQFVEENNIKTVIELGCGDGNQLSLANYPYYIGFDVSEKALEICKAKFRDDDTKTFYNSFDDKHKGLKADLTMSLDVIYHLIEDTVFESYMQQLFMASTNYVIVFSSNYNKRSAAHVRSRKFTDWIDKNKSEEWKLVDVIKNKYPFQESDPNNTSMADFYIYKII</sequence>
<accession>A0ABS8EP28</accession>
<dbReference type="InterPro" id="IPR029044">
    <property type="entry name" value="Nucleotide-diphossugar_trans"/>
</dbReference>
<dbReference type="InterPro" id="IPR029063">
    <property type="entry name" value="SAM-dependent_MTases_sf"/>
</dbReference>
<dbReference type="Gene3D" id="3.90.550.10">
    <property type="entry name" value="Spore Coat Polysaccharide Biosynthesis Protein SpsA, Chain A"/>
    <property type="match status" value="1"/>
</dbReference>
<feature type="domain" description="Glycosyltransferase 2-like" evidence="1">
    <location>
        <begin position="9"/>
        <end position="129"/>
    </location>
</feature>
<keyword evidence="3" id="KW-1185">Reference proteome</keyword>
<proteinExistence type="predicted"/>
<dbReference type="Gene3D" id="3.40.50.150">
    <property type="entry name" value="Vaccinia Virus protein VP39"/>
    <property type="match status" value="1"/>
</dbReference>
<reference evidence="2" key="1">
    <citation type="submission" date="2021-03" db="EMBL/GenBank/DDBJ databases">
        <authorList>
            <person name="Ping X."/>
        </authorList>
    </citation>
    <scope>NUCLEOTIDE SEQUENCE</scope>
    <source>
        <strain evidence="2">E313</strain>
    </source>
</reference>
<dbReference type="PANTHER" id="PTHR22916">
    <property type="entry name" value="GLYCOSYLTRANSFERASE"/>
    <property type="match status" value="1"/>
</dbReference>
<dbReference type="EMBL" id="JAFMPT010000012">
    <property type="protein sequence ID" value="MCC1484903.1"/>
    <property type="molecule type" value="Genomic_DNA"/>
</dbReference>
<dbReference type="Pfam" id="PF00535">
    <property type="entry name" value="Glycos_transf_2"/>
    <property type="match status" value="1"/>
</dbReference>
<dbReference type="Proteomes" id="UP000778797">
    <property type="component" value="Unassembled WGS sequence"/>
</dbReference>
<organism evidence="2 3">
    <name type="scientific">Winogradskyella immobilis</name>
    <dbReference type="NCBI Taxonomy" id="2816852"/>
    <lineage>
        <taxon>Bacteria</taxon>
        <taxon>Pseudomonadati</taxon>
        <taxon>Bacteroidota</taxon>
        <taxon>Flavobacteriia</taxon>
        <taxon>Flavobacteriales</taxon>
        <taxon>Flavobacteriaceae</taxon>
        <taxon>Winogradskyella</taxon>
    </lineage>
</organism>
<dbReference type="SUPFAM" id="SSF53335">
    <property type="entry name" value="S-adenosyl-L-methionine-dependent methyltransferases"/>
    <property type="match status" value="1"/>
</dbReference>
<name>A0ABS8EP28_9FLAO</name>
<dbReference type="CDD" id="cd00761">
    <property type="entry name" value="Glyco_tranf_GTA_type"/>
    <property type="match status" value="1"/>
</dbReference>